<evidence type="ECO:0000313" key="2">
    <source>
        <dbReference type="Proteomes" id="UP000789570"/>
    </source>
</evidence>
<protein>
    <submittedName>
        <fullName evidence="1">8612_t:CDS:1</fullName>
    </submittedName>
</protein>
<dbReference type="Proteomes" id="UP000789570">
    <property type="component" value="Unassembled WGS sequence"/>
</dbReference>
<evidence type="ECO:0000313" key="1">
    <source>
        <dbReference type="EMBL" id="CAG8468694.1"/>
    </source>
</evidence>
<organism evidence="1 2">
    <name type="scientific">Funneliformis caledonium</name>
    <dbReference type="NCBI Taxonomy" id="1117310"/>
    <lineage>
        <taxon>Eukaryota</taxon>
        <taxon>Fungi</taxon>
        <taxon>Fungi incertae sedis</taxon>
        <taxon>Mucoromycota</taxon>
        <taxon>Glomeromycotina</taxon>
        <taxon>Glomeromycetes</taxon>
        <taxon>Glomerales</taxon>
        <taxon>Glomeraceae</taxon>
        <taxon>Funneliformis</taxon>
    </lineage>
</organism>
<reference evidence="1" key="1">
    <citation type="submission" date="2021-06" db="EMBL/GenBank/DDBJ databases">
        <authorList>
            <person name="Kallberg Y."/>
            <person name="Tangrot J."/>
            <person name="Rosling A."/>
        </authorList>
    </citation>
    <scope>NUCLEOTIDE SEQUENCE</scope>
    <source>
        <strain evidence="1">UK204</strain>
    </source>
</reference>
<dbReference type="OrthoDB" id="2439555at2759"/>
<keyword evidence="2" id="KW-1185">Reference proteome</keyword>
<dbReference type="EMBL" id="CAJVPQ010000304">
    <property type="protein sequence ID" value="CAG8468694.1"/>
    <property type="molecule type" value="Genomic_DNA"/>
</dbReference>
<comment type="caution">
    <text evidence="1">The sequence shown here is derived from an EMBL/GenBank/DDBJ whole genome shotgun (WGS) entry which is preliminary data.</text>
</comment>
<accession>A0A9N8W2J9</accession>
<gene>
    <name evidence="1" type="ORF">FCALED_LOCUS2111</name>
</gene>
<name>A0A9N8W2J9_9GLOM</name>
<feature type="non-terminal residue" evidence="1">
    <location>
        <position position="1"/>
    </location>
</feature>
<proteinExistence type="predicted"/>
<sequence>ELCIEKSQEKNTIDELVHKQGQTEYKKKYLVYQTSNINNKKQVCSTCRSKLPTIAEINQQSNEPLEIINTTEKSLVIHSHTFKGSSKPQAISESEDTPQIFIPDPIGINLNSIANVRKVLEHIEEISGIKNDSRKWIVVTYL</sequence>
<dbReference type="AlphaFoldDB" id="A0A9N8W2J9"/>